<protein>
    <recommendedName>
        <fullName evidence="5">CENP-V/GFA domain-containing protein</fullName>
    </recommendedName>
</protein>
<evidence type="ECO:0000256" key="3">
    <source>
        <dbReference type="ARBA" id="ARBA00022833"/>
    </source>
</evidence>
<evidence type="ECO:0000256" key="2">
    <source>
        <dbReference type="ARBA" id="ARBA00022723"/>
    </source>
</evidence>
<dbReference type="PANTHER" id="PTHR33337">
    <property type="entry name" value="GFA DOMAIN-CONTAINING PROTEIN"/>
    <property type="match status" value="1"/>
</dbReference>
<dbReference type="OrthoDB" id="9985472at2759"/>
<dbReference type="Gene3D" id="3.90.1590.10">
    <property type="entry name" value="glutathione-dependent formaldehyde- activating enzyme (gfa)"/>
    <property type="match status" value="1"/>
</dbReference>
<dbReference type="AlphaFoldDB" id="A0A319CSK2"/>
<dbReference type="InterPro" id="IPR006913">
    <property type="entry name" value="CENP-V/GFA"/>
</dbReference>
<organism evidence="6 7">
    <name type="scientific">Aspergillus ellipticus CBS 707.79</name>
    <dbReference type="NCBI Taxonomy" id="1448320"/>
    <lineage>
        <taxon>Eukaryota</taxon>
        <taxon>Fungi</taxon>
        <taxon>Dikarya</taxon>
        <taxon>Ascomycota</taxon>
        <taxon>Pezizomycotina</taxon>
        <taxon>Eurotiomycetes</taxon>
        <taxon>Eurotiomycetidae</taxon>
        <taxon>Eurotiales</taxon>
        <taxon>Aspergillaceae</taxon>
        <taxon>Aspergillus</taxon>
        <taxon>Aspergillus subgen. Circumdati</taxon>
    </lineage>
</organism>
<dbReference type="Proteomes" id="UP000247810">
    <property type="component" value="Unassembled WGS sequence"/>
</dbReference>
<keyword evidence="4" id="KW-0456">Lyase</keyword>
<dbReference type="STRING" id="1448320.A0A319CSK2"/>
<sequence>MPFEGACNCGAIRVSMDNPTPSGGGICVCYCLNCRKQSGSTGSYVVVVENKDMVLTGTPKMYLDKNTACGRPLDRYFCETCGCPIMYRSETVLPAKSLLMLGLFDHIPKPVAEVWTKRRPEWVEGIDEVLQYHGDIPDDVSGEEAKKLGW</sequence>
<comment type="similarity">
    <text evidence="1">Belongs to the Gfa family.</text>
</comment>
<name>A0A319CSK2_9EURO</name>
<dbReference type="PROSITE" id="PS51891">
    <property type="entry name" value="CENP_V_GFA"/>
    <property type="match status" value="1"/>
</dbReference>
<keyword evidence="2" id="KW-0479">Metal-binding</keyword>
<dbReference type="GO" id="GO:0016846">
    <property type="term" value="F:carbon-sulfur lyase activity"/>
    <property type="evidence" value="ECO:0007669"/>
    <property type="project" value="InterPro"/>
</dbReference>
<proteinExistence type="inferred from homology"/>
<evidence type="ECO:0000256" key="1">
    <source>
        <dbReference type="ARBA" id="ARBA00005495"/>
    </source>
</evidence>
<dbReference type="VEuPathDB" id="FungiDB:BO71DRAFT_436480"/>
<dbReference type="GO" id="GO:0046872">
    <property type="term" value="F:metal ion binding"/>
    <property type="evidence" value="ECO:0007669"/>
    <property type="project" value="UniProtKB-KW"/>
</dbReference>
<feature type="domain" description="CENP-V/GFA" evidence="5">
    <location>
        <begin position="3"/>
        <end position="116"/>
    </location>
</feature>
<reference evidence="6 7" key="1">
    <citation type="submission" date="2018-02" db="EMBL/GenBank/DDBJ databases">
        <title>The genomes of Aspergillus section Nigri reveals drivers in fungal speciation.</title>
        <authorList>
            <consortium name="DOE Joint Genome Institute"/>
            <person name="Vesth T.C."/>
            <person name="Nybo J."/>
            <person name="Theobald S."/>
            <person name="Brandl J."/>
            <person name="Frisvad J.C."/>
            <person name="Nielsen K.F."/>
            <person name="Lyhne E.K."/>
            <person name="Kogle M.E."/>
            <person name="Kuo A."/>
            <person name="Riley R."/>
            <person name="Clum A."/>
            <person name="Nolan M."/>
            <person name="Lipzen A."/>
            <person name="Salamov A."/>
            <person name="Henrissat B."/>
            <person name="Wiebenga A."/>
            <person name="De vries R.P."/>
            <person name="Grigoriev I.V."/>
            <person name="Mortensen U.H."/>
            <person name="Andersen M.R."/>
            <person name="Baker S.E."/>
        </authorList>
    </citation>
    <scope>NUCLEOTIDE SEQUENCE [LARGE SCALE GENOMIC DNA]</scope>
    <source>
        <strain evidence="6 7">CBS 707.79</strain>
    </source>
</reference>
<dbReference type="InterPro" id="IPR011057">
    <property type="entry name" value="Mss4-like_sf"/>
</dbReference>
<keyword evidence="3" id="KW-0862">Zinc</keyword>
<dbReference type="EMBL" id="KZ826189">
    <property type="protein sequence ID" value="PYH87690.1"/>
    <property type="molecule type" value="Genomic_DNA"/>
</dbReference>
<evidence type="ECO:0000313" key="6">
    <source>
        <dbReference type="EMBL" id="PYH87690.1"/>
    </source>
</evidence>
<evidence type="ECO:0000259" key="5">
    <source>
        <dbReference type="PROSITE" id="PS51891"/>
    </source>
</evidence>
<accession>A0A319CSK2</accession>
<dbReference type="Pfam" id="PF04828">
    <property type="entry name" value="GFA"/>
    <property type="match status" value="1"/>
</dbReference>
<gene>
    <name evidence="6" type="ORF">BO71DRAFT_436480</name>
</gene>
<evidence type="ECO:0000256" key="4">
    <source>
        <dbReference type="ARBA" id="ARBA00023239"/>
    </source>
</evidence>
<evidence type="ECO:0000313" key="7">
    <source>
        <dbReference type="Proteomes" id="UP000247810"/>
    </source>
</evidence>
<dbReference type="PANTHER" id="PTHR33337:SF40">
    <property type="entry name" value="CENP-V_GFA DOMAIN-CONTAINING PROTEIN-RELATED"/>
    <property type="match status" value="1"/>
</dbReference>
<dbReference type="SUPFAM" id="SSF51316">
    <property type="entry name" value="Mss4-like"/>
    <property type="match status" value="1"/>
</dbReference>
<keyword evidence="7" id="KW-1185">Reference proteome</keyword>